<gene>
    <name evidence="2" type="ORF">S06H3_19852</name>
</gene>
<feature type="non-terminal residue" evidence="2">
    <location>
        <position position="286"/>
    </location>
</feature>
<dbReference type="EMBL" id="BARV01010213">
    <property type="protein sequence ID" value="GAI09442.1"/>
    <property type="molecule type" value="Genomic_DNA"/>
</dbReference>
<accession>X1KQR6</accession>
<evidence type="ECO:0000259" key="1">
    <source>
        <dbReference type="Pfam" id="PF12770"/>
    </source>
</evidence>
<proteinExistence type="predicted"/>
<sequence>MTYAGKNELYLFLLSQEGYVVRSVSISRDSLNNLITECYRLCGSRDAKRLYNEGKLMGWSWIDDGSDFYNEEVAPLKGMLSELYTYLIEPLEEELSSAEVVTIIPSGNLYYVPWGALLDAEGDSLIFLSERYNWNILTSTELWKCIQRREGKHKRLRSLVLVGNPAGSNPPLEYAEGEVTSIEQIYPNSTTLTGIEATEPQVISITPQGQALHLATHCNLDTESPWESYIQLARTDSTDGKWTMSEVSGQSWGKMQLVTLSACQTALGGERPGLEFISMATAFSLA</sequence>
<dbReference type="AlphaFoldDB" id="X1KQR6"/>
<protein>
    <recommendedName>
        <fullName evidence="1">CHAT domain-containing protein</fullName>
    </recommendedName>
</protein>
<name>X1KQR6_9ZZZZ</name>
<dbReference type="Pfam" id="PF12770">
    <property type="entry name" value="CHAT"/>
    <property type="match status" value="1"/>
</dbReference>
<feature type="domain" description="CHAT" evidence="1">
    <location>
        <begin position="80"/>
        <end position="286"/>
    </location>
</feature>
<dbReference type="InterPro" id="IPR024983">
    <property type="entry name" value="CHAT_dom"/>
</dbReference>
<organism evidence="2">
    <name type="scientific">marine sediment metagenome</name>
    <dbReference type="NCBI Taxonomy" id="412755"/>
    <lineage>
        <taxon>unclassified sequences</taxon>
        <taxon>metagenomes</taxon>
        <taxon>ecological metagenomes</taxon>
    </lineage>
</organism>
<reference evidence="2" key="1">
    <citation type="journal article" date="2014" name="Front. Microbiol.">
        <title>High frequency of phylogenetically diverse reductive dehalogenase-homologous genes in deep subseafloor sedimentary metagenomes.</title>
        <authorList>
            <person name="Kawai M."/>
            <person name="Futagami T."/>
            <person name="Toyoda A."/>
            <person name="Takaki Y."/>
            <person name="Nishi S."/>
            <person name="Hori S."/>
            <person name="Arai W."/>
            <person name="Tsubouchi T."/>
            <person name="Morono Y."/>
            <person name="Uchiyama I."/>
            <person name="Ito T."/>
            <person name="Fujiyama A."/>
            <person name="Inagaki F."/>
            <person name="Takami H."/>
        </authorList>
    </citation>
    <scope>NUCLEOTIDE SEQUENCE</scope>
    <source>
        <strain evidence="2">Expedition CK06-06</strain>
    </source>
</reference>
<comment type="caution">
    <text evidence="2">The sequence shown here is derived from an EMBL/GenBank/DDBJ whole genome shotgun (WGS) entry which is preliminary data.</text>
</comment>
<evidence type="ECO:0000313" key="2">
    <source>
        <dbReference type="EMBL" id="GAI09442.1"/>
    </source>
</evidence>